<keyword evidence="2" id="KW-0238">DNA-binding</keyword>
<dbReference type="PANTHER" id="PTHR33164:SF99">
    <property type="entry name" value="MARR FAMILY REGULATORY PROTEIN"/>
    <property type="match status" value="1"/>
</dbReference>
<feature type="domain" description="HTH marR-type" evidence="4">
    <location>
        <begin position="8"/>
        <end position="140"/>
    </location>
</feature>
<gene>
    <name evidence="5" type="ORF">Ani05nite_57100</name>
</gene>
<name>A0A919MP27_9ACTN</name>
<dbReference type="Gene3D" id="1.10.10.10">
    <property type="entry name" value="Winged helix-like DNA-binding domain superfamily/Winged helix DNA-binding domain"/>
    <property type="match status" value="1"/>
</dbReference>
<dbReference type="Proteomes" id="UP000647172">
    <property type="component" value="Unassembled WGS sequence"/>
</dbReference>
<dbReference type="Pfam" id="PF12802">
    <property type="entry name" value="MarR_2"/>
    <property type="match status" value="1"/>
</dbReference>
<evidence type="ECO:0000313" key="6">
    <source>
        <dbReference type="Proteomes" id="UP000647172"/>
    </source>
</evidence>
<evidence type="ECO:0000259" key="4">
    <source>
        <dbReference type="PROSITE" id="PS50995"/>
    </source>
</evidence>
<keyword evidence="1" id="KW-0805">Transcription regulation</keyword>
<dbReference type="InterPro" id="IPR039422">
    <property type="entry name" value="MarR/SlyA-like"/>
</dbReference>
<dbReference type="GO" id="GO:0006950">
    <property type="term" value="P:response to stress"/>
    <property type="evidence" value="ECO:0007669"/>
    <property type="project" value="TreeGrafter"/>
</dbReference>
<dbReference type="InterPro" id="IPR036390">
    <property type="entry name" value="WH_DNA-bd_sf"/>
</dbReference>
<keyword evidence="3" id="KW-0804">Transcription</keyword>
<dbReference type="SUPFAM" id="SSF46785">
    <property type="entry name" value="Winged helix' DNA-binding domain"/>
    <property type="match status" value="1"/>
</dbReference>
<dbReference type="RefSeq" id="WP_239130707.1">
    <property type="nucleotide sequence ID" value="NZ_BAAAYJ010000093.1"/>
</dbReference>
<dbReference type="InterPro" id="IPR036388">
    <property type="entry name" value="WH-like_DNA-bd_sf"/>
</dbReference>
<reference evidence="5" key="1">
    <citation type="submission" date="2021-01" db="EMBL/GenBank/DDBJ databases">
        <title>Whole genome shotgun sequence of Actinoplanes nipponensis NBRC 14063.</title>
        <authorList>
            <person name="Komaki H."/>
            <person name="Tamura T."/>
        </authorList>
    </citation>
    <scope>NUCLEOTIDE SEQUENCE</scope>
    <source>
        <strain evidence="5">NBRC 14063</strain>
    </source>
</reference>
<dbReference type="InterPro" id="IPR000835">
    <property type="entry name" value="HTH_MarR-typ"/>
</dbReference>
<dbReference type="AlphaFoldDB" id="A0A919MP27"/>
<dbReference type="PROSITE" id="PS50995">
    <property type="entry name" value="HTH_MARR_2"/>
    <property type="match status" value="1"/>
</dbReference>
<comment type="caution">
    <text evidence="5">The sequence shown here is derived from an EMBL/GenBank/DDBJ whole genome shotgun (WGS) entry which is preliminary data.</text>
</comment>
<sequence>MSDVGVLGPQIGQLLRLAHQRAARTFAEALAPLGIDGRLFGVLSALGRHGPATQASLVNALDTDKSAMLRTVDDLEQRGFVERRPVPGDRRARIIALTPDGRKCLTAAEEIARHAAAELFSAMSADEMIVMRDSLVRFVGPR</sequence>
<organism evidence="5 6">
    <name type="scientific">Actinoplanes nipponensis</name>
    <dbReference type="NCBI Taxonomy" id="135950"/>
    <lineage>
        <taxon>Bacteria</taxon>
        <taxon>Bacillati</taxon>
        <taxon>Actinomycetota</taxon>
        <taxon>Actinomycetes</taxon>
        <taxon>Micromonosporales</taxon>
        <taxon>Micromonosporaceae</taxon>
        <taxon>Actinoplanes</taxon>
    </lineage>
</organism>
<protein>
    <recommendedName>
        <fullName evidence="4">HTH marR-type domain-containing protein</fullName>
    </recommendedName>
</protein>
<dbReference type="GO" id="GO:0003677">
    <property type="term" value="F:DNA binding"/>
    <property type="evidence" value="ECO:0007669"/>
    <property type="project" value="UniProtKB-KW"/>
</dbReference>
<evidence type="ECO:0000256" key="3">
    <source>
        <dbReference type="ARBA" id="ARBA00023163"/>
    </source>
</evidence>
<dbReference type="GO" id="GO:0003700">
    <property type="term" value="F:DNA-binding transcription factor activity"/>
    <property type="evidence" value="ECO:0007669"/>
    <property type="project" value="InterPro"/>
</dbReference>
<evidence type="ECO:0000256" key="1">
    <source>
        <dbReference type="ARBA" id="ARBA00023015"/>
    </source>
</evidence>
<accession>A0A919MP27</accession>
<dbReference type="SMART" id="SM00347">
    <property type="entry name" value="HTH_MARR"/>
    <property type="match status" value="1"/>
</dbReference>
<dbReference type="PANTHER" id="PTHR33164">
    <property type="entry name" value="TRANSCRIPTIONAL REGULATOR, MARR FAMILY"/>
    <property type="match status" value="1"/>
</dbReference>
<keyword evidence="6" id="KW-1185">Reference proteome</keyword>
<dbReference type="PRINTS" id="PR00598">
    <property type="entry name" value="HTHMARR"/>
</dbReference>
<evidence type="ECO:0000313" key="5">
    <source>
        <dbReference type="EMBL" id="GIE52176.1"/>
    </source>
</evidence>
<dbReference type="EMBL" id="BOMQ01000065">
    <property type="protein sequence ID" value="GIE52176.1"/>
    <property type="molecule type" value="Genomic_DNA"/>
</dbReference>
<proteinExistence type="predicted"/>
<evidence type="ECO:0000256" key="2">
    <source>
        <dbReference type="ARBA" id="ARBA00023125"/>
    </source>
</evidence>
<dbReference type="PROSITE" id="PS01117">
    <property type="entry name" value="HTH_MARR_1"/>
    <property type="match status" value="1"/>
</dbReference>
<dbReference type="InterPro" id="IPR023187">
    <property type="entry name" value="Tscrpt_reg_MarR-type_CS"/>
</dbReference>